<gene>
    <name evidence="1" type="ORF">PMYSY11_2147</name>
</gene>
<name>A0A653E3W6_9PSED</name>
<organism evidence="1">
    <name type="scientific">Pseudomonas marincola</name>
    <dbReference type="NCBI Taxonomy" id="437900"/>
    <lineage>
        <taxon>Bacteria</taxon>
        <taxon>Pseudomonadati</taxon>
        <taxon>Pseudomonadota</taxon>
        <taxon>Gammaproteobacteria</taxon>
        <taxon>Pseudomonadales</taxon>
        <taxon>Pseudomonadaceae</taxon>
        <taxon>Pseudomonas</taxon>
    </lineage>
</organism>
<sequence length="188" mass="19813">MRPTTSSMLEKLPAGATCSCSIARSSATTGTNGEISRTATTTGERLTSSASLLTRCVTGDTAGALFAATLSVAGGELITTPQYPAATAPSNITAANAMVTRLSISAYSLALKLRAASLDRRRLYNESLALPEGQLHKPSQLTNVHRQYLTGSALQRSCCIVSLNKSESPLGTYNYFQTTIYKVIVIAD</sequence>
<dbReference type="EMBL" id="LR215729">
    <property type="protein sequence ID" value="VEV97193.1"/>
    <property type="molecule type" value="Genomic_DNA"/>
</dbReference>
<protein>
    <submittedName>
        <fullName evidence="1">Uncharacterized protein</fullName>
    </submittedName>
</protein>
<evidence type="ECO:0000313" key="1">
    <source>
        <dbReference type="EMBL" id="VEV97193.1"/>
    </source>
</evidence>
<reference evidence="1" key="1">
    <citation type="submission" date="2019-02" db="EMBL/GenBank/DDBJ databases">
        <authorList>
            <consortium name="Genoscope - CEA"/>
            <person name="William W."/>
        </authorList>
    </citation>
    <scope>NUCLEOTIDE SEQUENCE [LARGE SCALE GENOMIC DNA]</scope>
    <source>
        <strain evidence="1">YSy11</strain>
    </source>
</reference>
<accession>A0A653E3W6</accession>
<proteinExistence type="predicted"/>
<dbReference type="AlphaFoldDB" id="A0A653E3W6"/>